<feature type="compositionally biased region" description="Basic and acidic residues" evidence="1">
    <location>
        <begin position="33"/>
        <end position="52"/>
    </location>
</feature>
<reference evidence="2 3" key="1">
    <citation type="submission" date="2018-05" db="EMBL/GenBank/DDBJ databases">
        <title>Isolation and genomic analyses of lactose-positive bacteria from faecal samples of preterm neonates.</title>
        <authorList>
            <person name="Chen Y."/>
            <person name="Brook T.C."/>
            <person name="O'Neill I."/>
            <person name="Soe C.Z."/>
            <person name="Hall L.J."/>
            <person name="Hoyles L."/>
        </authorList>
    </citation>
    <scope>NUCLEOTIDE SEQUENCE [LARGE SCALE GENOMIC DNA]</scope>
    <source>
        <strain evidence="2 3">P080C CL</strain>
    </source>
</reference>
<evidence type="ECO:0000313" key="2">
    <source>
        <dbReference type="EMBL" id="THE35136.1"/>
    </source>
</evidence>
<comment type="caution">
    <text evidence="2">The sequence shown here is derived from an EMBL/GenBank/DDBJ whole genome shotgun (WGS) entry which is preliminary data.</text>
</comment>
<accession>A0ABY2PQW9</accession>
<evidence type="ECO:0000256" key="1">
    <source>
        <dbReference type="SAM" id="MobiDB-lite"/>
    </source>
</evidence>
<protein>
    <submittedName>
        <fullName evidence="2">Uncharacterized protein</fullName>
    </submittedName>
</protein>
<dbReference type="RefSeq" id="WP_045449860.1">
    <property type="nucleotide sequence ID" value="NZ_QFVP01000014.1"/>
</dbReference>
<feature type="region of interest" description="Disordered" evidence="1">
    <location>
        <begin position="28"/>
        <end position="52"/>
    </location>
</feature>
<keyword evidence="3" id="KW-1185">Reference proteome</keyword>
<name>A0ABY2PQW9_9ENTR</name>
<dbReference type="Proteomes" id="UP000306790">
    <property type="component" value="Unassembled WGS sequence"/>
</dbReference>
<organism evidence="2 3">
    <name type="scientific">Citrobacter murliniae</name>
    <dbReference type="NCBI Taxonomy" id="67829"/>
    <lineage>
        <taxon>Bacteria</taxon>
        <taxon>Pseudomonadati</taxon>
        <taxon>Pseudomonadota</taxon>
        <taxon>Gammaproteobacteria</taxon>
        <taxon>Enterobacterales</taxon>
        <taxon>Enterobacteriaceae</taxon>
        <taxon>Citrobacter</taxon>
        <taxon>Citrobacter freundii complex</taxon>
    </lineage>
</organism>
<evidence type="ECO:0000313" key="3">
    <source>
        <dbReference type="Proteomes" id="UP000306790"/>
    </source>
</evidence>
<dbReference type="EMBL" id="QFVP01000014">
    <property type="protein sequence ID" value="THE35136.1"/>
    <property type="molecule type" value="Genomic_DNA"/>
</dbReference>
<proteinExistence type="predicted"/>
<gene>
    <name evidence="2" type="ORF">DJ535_19225</name>
</gene>
<sequence length="82" mass="9282">MKLLPRLLVRLSQKGKVASIARKLTGYTTQDEGQERQEAKTQDCQEDKRPETLVKGNGNNTECFRLREKQGVLIANMDCKAC</sequence>